<name>A0A1B1P7S9_9CAUD</name>
<dbReference type="EMBL" id="KX227757">
    <property type="protein sequence ID" value="ANT40156.1"/>
    <property type="molecule type" value="Genomic_DNA"/>
</dbReference>
<organism evidence="2 3">
    <name type="scientific">Bacillus phage PfEFR-4</name>
    <dbReference type="NCBI Taxonomy" id="1868598"/>
    <lineage>
        <taxon>Viruses</taxon>
        <taxon>Duplodnaviria</taxon>
        <taxon>Heunggongvirae</taxon>
        <taxon>Uroviricota</taxon>
        <taxon>Caudoviricetes</taxon>
        <taxon>Hubeivirus</taxon>
        <taxon>Hubeivirus PfEFR4</taxon>
    </lineage>
</organism>
<dbReference type="GeneID" id="55600677"/>
<keyword evidence="3" id="KW-1185">Reference proteome</keyword>
<reference evidence="3" key="1">
    <citation type="submission" date="2016-05" db="EMBL/GenBank/DDBJ databases">
        <authorList>
            <person name="Geng P."/>
            <person name="Yuan Z."/>
            <person name="Hu X."/>
        </authorList>
    </citation>
    <scope>NUCLEOTIDE SEQUENCE [LARGE SCALE GENOMIC DNA]</scope>
</reference>
<evidence type="ECO:0000313" key="2">
    <source>
        <dbReference type="EMBL" id="ANT40156.1"/>
    </source>
</evidence>
<keyword evidence="1" id="KW-0472">Membrane</keyword>
<dbReference type="NCBIfam" id="NF047360">
    <property type="entry name" value="tail_chap_PVL"/>
    <property type="match status" value="1"/>
</dbReference>
<dbReference type="Proteomes" id="UP000224426">
    <property type="component" value="Segment"/>
</dbReference>
<feature type="transmembrane region" description="Helical" evidence="1">
    <location>
        <begin position="92"/>
        <end position="120"/>
    </location>
</feature>
<evidence type="ECO:0000313" key="3">
    <source>
        <dbReference type="Proteomes" id="UP000224426"/>
    </source>
</evidence>
<proteinExistence type="predicted"/>
<evidence type="ECO:0000256" key="1">
    <source>
        <dbReference type="SAM" id="Phobius"/>
    </source>
</evidence>
<dbReference type="KEGG" id="vg:55600677"/>
<dbReference type="Pfam" id="PF23857">
    <property type="entry name" value="Phage_TAC_19"/>
    <property type="match status" value="1"/>
</dbReference>
<protein>
    <submittedName>
        <fullName evidence="2">Uncharacterized protein</fullName>
    </submittedName>
</protein>
<keyword evidence="1" id="KW-1133">Transmembrane helix</keyword>
<dbReference type="RefSeq" id="YP_009830744.1">
    <property type="nucleotide sequence ID" value="NC_048641.1"/>
</dbReference>
<dbReference type="InterPro" id="IPR057006">
    <property type="entry name" value="Phage_TAC_19"/>
</dbReference>
<accession>A0A1B1P7S9</accession>
<keyword evidence="1" id="KW-0812">Transmembrane</keyword>
<sequence>MLCLLFMKGDSIMQENQKTESFKLVLNLPTGKKTFFLPTYISSTDGFEAAEWTEKLNVENVRFDVLKEATHFVVKVFGNRFTVEEFLEGVHIWFLTSTIYAICLAIVGRIAEAVAVINAIDSKTNSAKKKRQRNRKNRSNQQK</sequence>